<proteinExistence type="predicted"/>
<dbReference type="InterPro" id="IPR007434">
    <property type="entry name" value="FemAB-like"/>
</dbReference>
<comment type="caution">
    <text evidence="2">The sequence shown here is derived from an EMBL/GenBank/DDBJ whole genome shotgun (WGS) entry which is preliminary data.</text>
</comment>
<reference evidence="3" key="1">
    <citation type="submission" date="2020-01" db="EMBL/GenBank/DDBJ databases">
        <authorList>
            <person name="Fang Y."/>
            <person name="Sun R."/>
            <person name="Nie L."/>
            <person name="He J."/>
            <person name="Hao L."/>
            <person name="Wang L."/>
            <person name="Su S."/>
            <person name="Lv E."/>
            <person name="Zhang Z."/>
            <person name="Xie R."/>
            <person name="Liu H."/>
        </authorList>
    </citation>
    <scope>NUCLEOTIDE SEQUENCE [LARGE SCALE GENOMIC DNA]</scope>
    <source>
        <strain evidence="3">XCT-53</strain>
    </source>
</reference>
<dbReference type="Pfam" id="PF04339">
    <property type="entry name" value="FemAB_like"/>
    <property type="match status" value="1"/>
</dbReference>
<evidence type="ECO:0000313" key="2">
    <source>
        <dbReference type="EMBL" id="NBN77396.1"/>
    </source>
</evidence>
<accession>A0A7X5F096</accession>
<keyword evidence="3" id="KW-1185">Reference proteome</keyword>
<dbReference type="Proteomes" id="UP000586722">
    <property type="component" value="Unassembled WGS sequence"/>
</dbReference>
<dbReference type="PANTHER" id="PTHR47017">
    <property type="entry name" value="ACYL-COA"/>
    <property type="match status" value="1"/>
</dbReference>
<dbReference type="AlphaFoldDB" id="A0A7X5F096"/>
<dbReference type="PANTHER" id="PTHR47017:SF1">
    <property type="entry name" value="ACYL-COA"/>
    <property type="match status" value="1"/>
</dbReference>
<name>A0A7X5F096_9HYPH</name>
<gene>
    <name evidence="2" type="ORF">GWI72_03850</name>
</gene>
<dbReference type="EMBL" id="JAABLQ010000001">
    <property type="protein sequence ID" value="NBN77396.1"/>
    <property type="molecule type" value="Genomic_DNA"/>
</dbReference>
<sequence length="445" mass="48581">MSATPPPDDGCDDAVADPDATGAGSSGSGSAGSGRAGVGASVTEARLRILEGLRDIAAPVWDGLANPSFVRADDGRLAPRSPDAGGDPVPYNPFLSHAFLEALEASGCVGGRSGWIPRHLVLEDGNGTALGAVPAYLKTHSQGEYVFDHGWAEAFHRAGGSYYPKLQVSVPFTPATGRRFLTSPLQDRDSLTAALAEGLVEVCRLSGASSVHATFLTEPEWTLLGTEGYLQRTDQQFHWLNRDYASFEAFLEDLASRKRKTIRKERREALENGISIEWLTGSDITEAHWDAFFAFYMDTGARKWGRPYLNRGFFSLIGERMANQILLVMARRNGRYIAGAINFIGSDTLYGRNWGCIEHHPCLHFEVCYYQAIDFAIDRGLKVVEAGAQGEHKLARGYLPTLTRSAHWIAHPGLRQAVADYLERERQAVAMDAEILAAHAPFKKG</sequence>
<evidence type="ECO:0000313" key="3">
    <source>
        <dbReference type="Proteomes" id="UP000586722"/>
    </source>
</evidence>
<protein>
    <submittedName>
        <fullName evidence="2">GNAT family N-acetyltransferase</fullName>
    </submittedName>
</protein>
<dbReference type="SUPFAM" id="SSF55729">
    <property type="entry name" value="Acyl-CoA N-acyltransferases (Nat)"/>
    <property type="match status" value="1"/>
</dbReference>
<organism evidence="2 3">
    <name type="scientific">Pannonibacter tanglangensis</name>
    <dbReference type="NCBI Taxonomy" id="2750084"/>
    <lineage>
        <taxon>Bacteria</taxon>
        <taxon>Pseudomonadati</taxon>
        <taxon>Pseudomonadota</taxon>
        <taxon>Alphaproteobacteria</taxon>
        <taxon>Hyphomicrobiales</taxon>
        <taxon>Stappiaceae</taxon>
        <taxon>Pannonibacter</taxon>
    </lineage>
</organism>
<feature type="region of interest" description="Disordered" evidence="1">
    <location>
        <begin position="1"/>
        <end position="38"/>
    </location>
</feature>
<evidence type="ECO:0000256" key="1">
    <source>
        <dbReference type="SAM" id="MobiDB-lite"/>
    </source>
</evidence>
<feature type="compositionally biased region" description="Gly residues" evidence="1">
    <location>
        <begin position="24"/>
        <end position="37"/>
    </location>
</feature>
<dbReference type="Gene3D" id="3.40.630.30">
    <property type="match status" value="1"/>
</dbReference>
<dbReference type="InterPro" id="IPR016181">
    <property type="entry name" value="Acyl_CoA_acyltransferase"/>
</dbReference>